<protein>
    <recommendedName>
        <fullName evidence="7">ABC transmembrane type-1 domain-containing protein</fullName>
    </recommendedName>
</protein>
<dbReference type="InterPro" id="IPR011527">
    <property type="entry name" value="ABC1_TM_dom"/>
</dbReference>
<dbReference type="SUPFAM" id="SSF90123">
    <property type="entry name" value="ABC transporter transmembrane region"/>
    <property type="match status" value="1"/>
</dbReference>
<name>A0AAN7SWE5_9EURO</name>
<dbReference type="EMBL" id="JAVRRJ010000006">
    <property type="protein sequence ID" value="KAK5083422.1"/>
    <property type="molecule type" value="Genomic_DNA"/>
</dbReference>
<evidence type="ECO:0000256" key="4">
    <source>
        <dbReference type="ARBA" id="ARBA00023136"/>
    </source>
</evidence>
<dbReference type="GO" id="GO:0005524">
    <property type="term" value="F:ATP binding"/>
    <property type="evidence" value="ECO:0007669"/>
    <property type="project" value="InterPro"/>
</dbReference>
<evidence type="ECO:0000259" key="7">
    <source>
        <dbReference type="PROSITE" id="PS50929"/>
    </source>
</evidence>
<dbReference type="GO" id="GO:0005886">
    <property type="term" value="C:plasma membrane"/>
    <property type="evidence" value="ECO:0007669"/>
    <property type="project" value="TreeGrafter"/>
</dbReference>
<dbReference type="Pfam" id="PF00664">
    <property type="entry name" value="ABC_membrane"/>
    <property type="match status" value="1"/>
</dbReference>
<dbReference type="GO" id="GO:0140359">
    <property type="term" value="F:ABC-type transporter activity"/>
    <property type="evidence" value="ECO:0007669"/>
    <property type="project" value="InterPro"/>
</dbReference>
<feature type="compositionally biased region" description="Basic and acidic residues" evidence="5">
    <location>
        <begin position="1"/>
        <end position="13"/>
    </location>
</feature>
<proteinExistence type="predicted"/>
<feature type="transmembrane region" description="Helical" evidence="6">
    <location>
        <begin position="197"/>
        <end position="217"/>
    </location>
</feature>
<reference evidence="8 9" key="1">
    <citation type="submission" date="2023-08" db="EMBL/GenBank/DDBJ databases">
        <title>Black Yeasts Isolated from many extreme environments.</title>
        <authorList>
            <person name="Coleine C."/>
            <person name="Stajich J.E."/>
            <person name="Selbmann L."/>
        </authorList>
    </citation>
    <scope>NUCLEOTIDE SEQUENCE [LARGE SCALE GENOMIC DNA]</scope>
    <source>
        <strain evidence="8 9">CCFEE 5910</strain>
    </source>
</reference>
<dbReference type="CDD" id="cd18577">
    <property type="entry name" value="ABC_6TM_Pgp_ABCB1_D1_like"/>
    <property type="match status" value="1"/>
</dbReference>
<dbReference type="Gene3D" id="1.20.1560.10">
    <property type="entry name" value="ABC transporter type 1, transmembrane domain"/>
    <property type="match status" value="1"/>
</dbReference>
<dbReference type="PROSITE" id="PS50929">
    <property type="entry name" value="ABC_TM1F"/>
    <property type="match status" value="1"/>
</dbReference>
<organism evidence="8 9">
    <name type="scientific">Lithohypha guttulata</name>
    <dbReference type="NCBI Taxonomy" id="1690604"/>
    <lineage>
        <taxon>Eukaryota</taxon>
        <taxon>Fungi</taxon>
        <taxon>Dikarya</taxon>
        <taxon>Ascomycota</taxon>
        <taxon>Pezizomycotina</taxon>
        <taxon>Eurotiomycetes</taxon>
        <taxon>Chaetothyriomycetidae</taxon>
        <taxon>Chaetothyriales</taxon>
        <taxon>Trichomeriaceae</taxon>
        <taxon>Lithohypha</taxon>
    </lineage>
</organism>
<keyword evidence="3 6" id="KW-1133">Transmembrane helix</keyword>
<evidence type="ECO:0000256" key="5">
    <source>
        <dbReference type="SAM" id="MobiDB-lite"/>
    </source>
</evidence>
<dbReference type="AlphaFoldDB" id="A0AAN7SWE5"/>
<feature type="transmembrane region" description="Helical" evidence="6">
    <location>
        <begin position="283"/>
        <end position="302"/>
    </location>
</feature>
<evidence type="ECO:0000313" key="8">
    <source>
        <dbReference type="EMBL" id="KAK5083422.1"/>
    </source>
</evidence>
<keyword evidence="9" id="KW-1185">Reference proteome</keyword>
<evidence type="ECO:0000256" key="6">
    <source>
        <dbReference type="SAM" id="Phobius"/>
    </source>
</evidence>
<evidence type="ECO:0000256" key="3">
    <source>
        <dbReference type="ARBA" id="ARBA00022989"/>
    </source>
</evidence>
<feature type="transmembrane region" description="Helical" evidence="6">
    <location>
        <begin position="46"/>
        <end position="69"/>
    </location>
</feature>
<keyword evidence="2 6" id="KW-0812">Transmembrane</keyword>
<feature type="domain" description="ABC transmembrane type-1" evidence="7">
    <location>
        <begin position="49"/>
        <end position="318"/>
    </location>
</feature>
<dbReference type="InterPro" id="IPR036640">
    <property type="entry name" value="ABC1_TM_sf"/>
</dbReference>
<dbReference type="InterPro" id="IPR039421">
    <property type="entry name" value="Type_1_exporter"/>
</dbReference>
<dbReference type="Proteomes" id="UP001309876">
    <property type="component" value="Unassembled WGS sequence"/>
</dbReference>
<evidence type="ECO:0000313" key="9">
    <source>
        <dbReference type="Proteomes" id="UP001309876"/>
    </source>
</evidence>
<comment type="caution">
    <text evidence="8">The sequence shown here is derived from an EMBL/GenBank/DDBJ whole genome shotgun (WGS) entry which is preliminary data.</text>
</comment>
<keyword evidence="4 6" id="KW-0472">Membrane</keyword>
<gene>
    <name evidence="8" type="ORF">LTR05_005923</name>
</gene>
<evidence type="ECO:0000256" key="2">
    <source>
        <dbReference type="ARBA" id="ARBA00022692"/>
    </source>
</evidence>
<evidence type="ECO:0000256" key="1">
    <source>
        <dbReference type="ARBA" id="ARBA00004141"/>
    </source>
</evidence>
<feature type="region of interest" description="Disordered" evidence="5">
    <location>
        <begin position="1"/>
        <end position="21"/>
    </location>
</feature>
<accession>A0AAN7SWE5</accession>
<sequence length="318" mass="35223">MKTGTDSEIKNTAETKASQLDAAETKTPPFSNYQRILAFGTRIEHVGIFVAIACAAASGVAFPLMNIVFGNLTADFTEYFLPGNNVTEQQFKHQVSQATLYIVYLFIGKFFLSYVSLFCFRTTGLRISAALRLAYMQSLFSQPIRKLDQVSAGTVTSTITTASNTIQVSISDRLHLLFQSLSLMISAYAIAFRYSWALTLATSSALLFMLCVFGVTAPRLLKLEKQMGETDAKHATVAAEVISSIRTVFSLGAQVRLTQKHSKWVEEAHKQGLKQAPWFASQMAFMFFALYAVYALAFWFGLKLFREGHIGNVGTVIM</sequence>
<comment type="subcellular location">
    <subcellularLocation>
        <location evidence="1">Membrane</location>
        <topology evidence="1">Multi-pass membrane protein</topology>
    </subcellularLocation>
</comment>
<dbReference type="PANTHER" id="PTHR24222">
    <property type="entry name" value="ABC TRANSPORTER B FAMILY"/>
    <property type="match status" value="1"/>
</dbReference>
<dbReference type="PANTHER" id="PTHR24222:SF76">
    <property type="entry name" value="MYCOBACTIN IMPORT ATP-BINDING_PERMEASE PROTEIN IRTB"/>
    <property type="match status" value="1"/>
</dbReference>
<feature type="transmembrane region" description="Helical" evidence="6">
    <location>
        <begin position="101"/>
        <end position="120"/>
    </location>
</feature>